<keyword evidence="2" id="KW-1185">Reference proteome</keyword>
<dbReference type="GO" id="GO:0006355">
    <property type="term" value="P:regulation of DNA-templated transcription"/>
    <property type="evidence" value="ECO:0007669"/>
    <property type="project" value="InterPro"/>
</dbReference>
<dbReference type="Gene3D" id="1.10.1220.10">
    <property type="entry name" value="Met repressor-like"/>
    <property type="match status" value="1"/>
</dbReference>
<comment type="caution">
    <text evidence="1">The sequence shown here is derived from an EMBL/GenBank/DDBJ whole genome shotgun (WGS) entry which is preliminary data.</text>
</comment>
<dbReference type="Proteomes" id="UP000271624">
    <property type="component" value="Unassembled WGS sequence"/>
</dbReference>
<evidence type="ECO:0000313" key="2">
    <source>
        <dbReference type="Proteomes" id="UP000271624"/>
    </source>
</evidence>
<dbReference type="InterPro" id="IPR010985">
    <property type="entry name" value="Ribbon_hlx_hlx"/>
</dbReference>
<proteinExistence type="predicted"/>
<organism evidence="1 2">
    <name type="scientific">Dulcicalothrix desertica PCC 7102</name>
    <dbReference type="NCBI Taxonomy" id="232991"/>
    <lineage>
        <taxon>Bacteria</taxon>
        <taxon>Bacillati</taxon>
        <taxon>Cyanobacteriota</taxon>
        <taxon>Cyanophyceae</taxon>
        <taxon>Nostocales</taxon>
        <taxon>Calotrichaceae</taxon>
        <taxon>Dulcicalothrix</taxon>
    </lineage>
</organism>
<dbReference type="OrthoDB" id="517958at2"/>
<reference evidence="1" key="2">
    <citation type="journal article" date="2019" name="Genome Biol. Evol.">
        <title>Day and night: Metabolic profiles and evolutionary relationships of six axenic non-marine cyanobacteria.</title>
        <authorList>
            <person name="Will S.E."/>
            <person name="Henke P."/>
            <person name="Boedeker C."/>
            <person name="Huang S."/>
            <person name="Brinkmann H."/>
            <person name="Rohde M."/>
            <person name="Jarek M."/>
            <person name="Friedl T."/>
            <person name="Seufert S."/>
            <person name="Schumacher M."/>
            <person name="Overmann J."/>
            <person name="Neumann-Schaal M."/>
            <person name="Petersen J."/>
        </authorList>
    </citation>
    <scope>NUCLEOTIDE SEQUENCE [LARGE SCALE GENOMIC DNA]</scope>
    <source>
        <strain evidence="1">PCC 7102</strain>
    </source>
</reference>
<gene>
    <name evidence="1" type="ORF">DSM106972_011140</name>
</gene>
<dbReference type="InterPro" id="IPR013321">
    <property type="entry name" value="Arc_rbn_hlx_hlx"/>
</dbReference>
<sequence>MADKNMVQVRLILPESYRRLFKAYCTEIGTDMSKEVAQMIEEKLIKAGKLQHTVGKSQ</sequence>
<reference evidence="1" key="1">
    <citation type="submission" date="2018-12" db="EMBL/GenBank/DDBJ databases">
        <authorList>
            <person name="Will S."/>
            <person name="Neumann-Schaal M."/>
            <person name="Henke P."/>
        </authorList>
    </citation>
    <scope>NUCLEOTIDE SEQUENCE</scope>
    <source>
        <strain evidence="1">PCC 7102</strain>
    </source>
</reference>
<dbReference type="RefSeq" id="WP_158632771.1">
    <property type="nucleotide sequence ID" value="NZ_RSCL01000002.1"/>
</dbReference>
<protein>
    <recommendedName>
        <fullName evidence="3">CopG family transcriptional regulator</fullName>
    </recommendedName>
</protein>
<name>A0A3S1CRH0_9CYAN</name>
<evidence type="ECO:0000313" key="1">
    <source>
        <dbReference type="EMBL" id="RUT09061.1"/>
    </source>
</evidence>
<dbReference type="SUPFAM" id="SSF47598">
    <property type="entry name" value="Ribbon-helix-helix"/>
    <property type="match status" value="1"/>
</dbReference>
<dbReference type="AlphaFoldDB" id="A0A3S1CRH0"/>
<accession>A0A3S1CRH0</accession>
<dbReference type="EMBL" id="RSCL01000002">
    <property type="protein sequence ID" value="RUT09061.1"/>
    <property type="molecule type" value="Genomic_DNA"/>
</dbReference>
<evidence type="ECO:0008006" key="3">
    <source>
        <dbReference type="Google" id="ProtNLM"/>
    </source>
</evidence>